<dbReference type="PANTHER" id="PTHR48449:SF1">
    <property type="entry name" value="DUF1985 DOMAIN-CONTAINING PROTEIN"/>
    <property type="match status" value="1"/>
</dbReference>
<proteinExistence type="predicted"/>
<dbReference type="InterPro" id="IPR015410">
    <property type="entry name" value="DUF1985"/>
</dbReference>
<dbReference type="EMBL" id="JBFOLK010000007">
    <property type="protein sequence ID" value="KAL2498172.1"/>
    <property type="molecule type" value="Genomic_DNA"/>
</dbReference>
<organism evidence="2 3">
    <name type="scientific">Abeliophyllum distichum</name>
    <dbReference type="NCBI Taxonomy" id="126358"/>
    <lineage>
        <taxon>Eukaryota</taxon>
        <taxon>Viridiplantae</taxon>
        <taxon>Streptophyta</taxon>
        <taxon>Embryophyta</taxon>
        <taxon>Tracheophyta</taxon>
        <taxon>Spermatophyta</taxon>
        <taxon>Magnoliopsida</taxon>
        <taxon>eudicotyledons</taxon>
        <taxon>Gunneridae</taxon>
        <taxon>Pentapetalae</taxon>
        <taxon>asterids</taxon>
        <taxon>lamiids</taxon>
        <taxon>Lamiales</taxon>
        <taxon>Oleaceae</taxon>
        <taxon>Forsythieae</taxon>
        <taxon>Abeliophyllum</taxon>
    </lineage>
</organism>
<gene>
    <name evidence="2" type="ORF">Adt_23722</name>
</gene>
<keyword evidence="2" id="KW-0645">Protease</keyword>
<dbReference type="GO" id="GO:0006508">
    <property type="term" value="P:proteolysis"/>
    <property type="evidence" value="ECO:0007669"/>
    <property type="project" value="UniProtKB-KW"/>
</dbReference>
<dbReference type="PANTHER" id="PTHR48449">
    <property type="entry name" value="DUF1985 DOMAIN-CONTAINING PROTEIN"/>
    <property type="match status" value="1"/>
</dbReference>
<dbReference type="AlphaFoldDB" id="A0ABD1SEN4"/>
<dbReference type="Pfam" id="PF09331">
    <property type="entry name" value="DUF1985"/>
    <property type="match status" value="1"/>
</dbReference>
<sequence>MQEFYLVTGLSSTGTETISKFRRICCVLKDKYFIHVKNVYPKNVEQVWKNFPSNTKDKEVVKIGILLLISPYLFTTPYPKQVPENMMSIIDSFDLDKFPWGQELFTMTFSHLKVALSKGPTLEEKLKGLTMYRLYGFPMAFQIWIYESIPSLVGVVCKRVCQSQPRILNWNTDIHVKSSLRENIALGGPDV</sequence>
<name>A0ABD1SEN4_9LAMI</name>
<feature type="domain" description="DUF1985" evidence="1">
    <location>
        <begin position="2"/>
        <end position="110"/>
    </location>
</feature>
<evidence type="ECO:0000313" key="3">
    <source>
        <dbReference type="Proteomes" id="UP001604336"/>
    </source>
</evidence>
<reference evidence="3" key="1">
    <citation type="submission" date="2024-07" db="EMBL/GenBank/DDBJ databases">
        <title>Two chromosome-level genome assemblies of Korean endemic species Abeliophyllum distichum and Forsythia ovata (Oleaceae).</title>
        <authorList>
            <person name="Jang H."/>
        </authorList>
    </citation>
    <scope>NUCLEOTIDE SEQUENCE [LARGE SCALE GENOMIC DNA]</scope>
</reference>
<evidence type="ECO:0000313" key="2">
    <source>
        <dbReference type="EMBL" id="KAL2498172.1"/>
    </source>
</evidence>
<dbReference type="GO" id="GO:0008233">
    <property type="term" value="F:peptidase activity"/>
    <property type="evidence" value="ECO:0007669"/>
    <property type="project" value="UniProtKB-KW"/>
</dbReference>
<keyword evidence="3" id="KW-1185">Reference proteome</keyword>
<comment type="caution">
    <text evidence="2">The sequence shown here is derived from an EMBL/GenBank/DDBJ whole genome shotgun (WGS) entry which is preliminary data.</text>
</comment>
<evidence type="ECO:0000259" key="1">
    <source>
        <dbReference type="Pfam" id="PF09331"/>
    </source>
</evidence>
<protein>
    <submittedName>
        <fullName evidence="2">Ulp1 protease family</fullName>
    </submittedName>
</protein>
<keyword evidence="2" id="KW-0378">Hydrolase</keyword>
<dbReference type="Proteomes" id="UP001604336">
    <property type="component" value="Unassembled WGS sequence"/>
</dbReference>
<accession>A0ABD1SEN4</accession>